<sequence length="231" mass="25283">MTKFDGVDEIHPVEQNSQDDSVLLENPDKAPEHLKDILETPDAHATSSADNGEVSLVGEPPIPPRGLLLVTHEPGSISAIQGSHIRGSGLKVSAAGDQEVDLLLRGTGRLRVQLGVNMPAKATHKVLHDEGLDSTETDLFEACDVVLYLGIIDILQDYNVIKKIEHTYKSLLFDPLSISAVEPKLYSKRFISFLEKVFLEQTCNGSRPLSRARVVRDTPSPKEDVQSVTDV</sequence>
<dbReference type="SUPFAM" id="SSF56104">
    <property type="entry name" value="SAICAR synthase-like"/>
    <property type="match status" value="1"/>
</dbReference>
<dbReference type="PANTHER" id="PTHR23086">
    <property type="entry name" value="PHOSPHATIDYLINOSITOL-4-PHOSPHATE 5-KINASE"/>
    <property type="match status" value="1"/>
</dbReference>
<protein>
    <recommendedName>
        <fullName evidence="1">1-phosphatidylinositol-4-phosphate 5-kinase</fullName>
        <ecNumber evidence="1">2.7.1.68</ecNumber>
    </recommendedName>
</protein>
<dbReference type="PANTHER" id="PTHR23086:SF25">
    <property type="entry name" value="PHOSPHATIDYLINOSITOL 4-PHOSPHATE 5-KINASE 8"/>
    <property type="match status" value="1"/>
</dbReference>
<accession>A0AAV9CGA0</accession>
<dbReference type="InterPro" id="IPR027483">
    <property type="entry name" value="PInositol-4-P-4/5-kinase_C_sf"/>
</dbReference>
<reference evidence="5" key="1">
    <citation type="journal article" date="2023" name="Nat. Commun.">
        <title>Diploid and tetraploid genomes of Acorus and the evolution of monocots.</title>
        <authorList>
            <person name="Ma L."/>
            <person name="Liu K.W."/>
            <person name="Li Z."/>
            <person name="Hsiao Y.Y."/>
            <person name="Qi Y."/>
            <person name="Fu T."/>
            <person name="Tang G.D."/>
            <person name="Zhang D."/>
            <person name="Sun W.H."/>
            <person name="Liu D.K."/>
            <person name="Li Y."/>
            <person name="Chen G.Z."/>
            <person name="Liu X.D."/>
            <person name="Liao X.Y."/>
            <person name="Jiang Y.T."/>
            <person name="Yu X."/>
            <person name="Hao Y."/>
            <person name="Huang J."/>
            <person name="Zhao X.W."/>
            <person name="Ke S."/>
            <person name="Chen Y.Y."/>
            <person name="Wu W.L."/>
            <person name="Hsu J.L."/>
            <person name="Lin Y.F."/>
            <person name="Huang M.D."/>
            <person name="Li C.Y."/>
            <person name="Huang L."/>
            <person name="Wang Z.W."/>
            <person name="Zhao X."/>
            <person name="Zhong W.Y."/>
            <person name="Peng D.H."/>
            <person name="Ahmad S."/>
            <person name="Lan S."/>
            <person name="Zhang J.S."/>
            <person name="Tsai W.C."/>
            <person name="Van de Peer Y."/>
            <person name="Liu Z.J."/>
        </authorList>
    </citation>
    <scope>NUCLEOTIDE SEQUENCE</scope>
    <source>
        <strain evidence="5">CP</strain>
    </source>
</reference>
<dbReference type="InterPro" id="IPR023610">
    <property type="entry name" value="PInositol-4/5-P-5/4-kinase"/>
</dbReference>
<organism evidence="5 6">
    <name type="scientific">Acorus calamus</name>
    <name type="common">Sweet flag</name>
    <dbReference type="NCBI Taxonomy" id="4465"/>
    <lineage>
        <taxon>Eukaryota</taxon>
        <taxon>Viridiplantae</taxon>
        <taxon>Streptophyta</taxon>
        <taxon>Embryophyta</taxon>
        <taxon>Tracheophyta</taxon>
        <taxon>Spermatophyta</taxon>
        <taxon>Magnoliopsida</taxon>
        <taxon>Liliopsida</taxon>
        <taxon>Acoraceae</taxon>
        <taxon>Acorus</taxon>
    </lineage>
</organism>
<keyword evidence="6" id="KW-1185">Reference proteome</keyword>
<reference evidence="5" key="2">
    <citation type="submission" date="2023-06" db="EMBL/GenBank/DDBJ databases">
        <authorList>
            <person name="Ma L."/>
            <person name="Liu K.-W."/>
            <person name="Li Z."/>
            <person name="Hsiao Y.-Y."/>
            <person name="Qi Y."/>
            <person name="Fu T."/>
            <person name="Tang G."/>
            <person name="Zhang D."/>
            <person name="Sun W.-H."/>
            <person name="Liu D.-K."/>
            <person name="Li Y."/>
            <person name="Chen G.-Z."/>
            <person name="Liu X.-D."/>
            <person name="Liao X.-Y."/>
            <person name="Jiang Y.-T."/>
            <person name="Yu X."/>
            <person name="Hao Y."/>
            <person name="Huang J."/>
            <person name="Zhao X.-W."/>
            <person name="Ke S."/>
            <person name="Chen Y.-Y."/>
            <person name="Wu W.-L."/>
            <person name="Hsu J.-L."/>
            <person name="Lin Y.-F."/>
            <person name="Huang M.-D."/>
            <person name="Li C.-Y."/>
            <person name="Huang L."/>
            <person name="Wang Z.-W."/>
            <person name="Zhao X."/>
            <person name="Zhong W.-Y."/>
            <person name="Peng D.-H."/>
            <person name="Ahmad S."/>
            <person name="Lan S."/>
            <person name="Zhang J.-S."/>
            <person name="Tsai W.-C."/>
            <person name="Van De Peer Y."/>
            <person name="Liu Z.-J."/>
        </authorList>
    </citation>
    <scope>NUCLEOTIDE SEQUENCE</scope>
    <source>
        <strain evidence="5">CP</strain>
        <tissue evidence="5">Leaves</tissue>
    </source>
</reference>
<dbReference type="EMBL" id="JAUJYO010000019">
    <property type="protein sequence ID" value="KAK1287976.1"/>
    <property type="molecule type" value="Genomic_DNA"/>
</dbReference>
<name>A0AAV9CGA0_ACOCL</name>
<dbReference type="GO" id="GO:0005886">
    <property type="term" value="C:plasma membrane"/>
    <property type="evidence" value="ECO:0007669"/>
    <property type="project" value="TreeGrafter"/>
</dbReference>
<feature type="region of interest" description="Disordered" evidence="3">
    <location>
        <begin position="210"/>
        <end position="231"/>
    </location>
</feature>
<feature type="compositionally biased region" description="Basic and acidic residues" evidence="3">
    <location>
        <begin position="214"/>
        <end position="225"/>
    </location>
</feature>
<evidence type="ECO:0000259" key="4">
    <source>
        <dbReference type="PROSITE" id="PS51455"/>
    </source>
</evidence>
<evidence type="ECO:0000313" key="6">
    <source>
        <dbReference type="Proteomes" id="UP001180020"/>
    </source>
</evidence>
<dbReference type="GO" id="GO:0016308">
    <property type="term" value="F:1-phosphatidylinositol-4-phosphate 5-kinase activity"/>
    <property type="evidence" value="ECO:0007669"/>
    <property type="project" value="UniProtKB-EC"/>
</dbReference>
<keyword evidence="2" id="KW-0067">ATP-binding</keyword>
<dbReference type="InterPro" id="IPR002498">
    <property type="entry name" value="PInositol-4-P-4/5-kinase_core"/>
</dbReference>
<dbReference type="PROSITE" id="PS51455">
    <property type="entry name" value="PIPK"/>
    <property type="match status" value="1"/>
</dbReference>
<feature type="region of interest" description="Disordered" evidence="3">
    <location>
        <begin position="1"/>
        <end position="32"/>
    </location>
</feature>
<dbReference type="EC" id="2.7.1.68" evidence="1"/>
<dbReference type="Gene3D" id="3.30.810.10">
    <property type="entry name" value="2-Layer Sandwich"/>
    <property type="match status" value="1"/>
</dbReference>
<keyword evidence="2" id="KW-0418">Kinase</keyword>
<evidence type="ECO:0000256" key="2">
    <source>
        <dbReference type="PROSITE-ProRule" id="PRU00781"/>
    </source>
</evidence>
<evidence type="ECO:0000313" key="5">
    <source>
        <dbReference type="EMBL" id="KAK1287976.1"/>
    </source>
</evidence>
<dbReference type="GO" id="GO:0005524">
    <property type="term" value="F:ATP binding"/>
    <property type="evidence" value="ECO:0007669"/>
    <property type="project" value="UniProtKB-UniRule"/>
</dbReference>
<feature type="compositionally biased region" description="Basic and acidic residues" evidence="3">
    <location>
        <begin position="1"/>
        <end position="12"/>
    </location>
</feature>
<dbReference type="SMART" id="SM00330">
    <property type="entry name" value="PIPKc"/>
    <property type="match status" value="1"/>
</dbReference>
<feature type="domain" description="PIPK" evidence="4">
    <location>
        <begin position="1"/>
        <end position="198"/>
    </location>
</feature>
<dbReference type="GO" id="GO:0046854">
    <property type="term" value="P:phosphatidylinositol phosphate biosynthetic process"/>
    <property type="evidence" value="ECO:0007669"/>
    <property type="project" value="TreeGrafter"/>
</dbReference>
<dbReference type="Pfam" id="PF01504">
    <property type="entry name" value="PIP5K"/>
    <property type="match status" value="1"/>
</dbReference>
<proteinExistence type="predicted"/>
<dbReference type="Proteomes" id="UP001180020">
    <property type="component" value="Unassembled WGS sequence"/>
</dbReference>
<gene>
    <name evidence="5" type="primary">PIP5K7</name>
    <name evidence="5" type="ORF">QJS10_CPB19g01802</name>
</gene>
<keyword evidence="2" id="KW-0547">Nucleotide-binding</keyword>
<keyword evidence="2" id="KW-0808">Transferase</keyword>
<dbReference type="AlphaFoldDB" id="A0AAV9CGA0"/>
<evidence type="ECO:0000256" key="3">
    <source>
        <dbReference type="SAM" id="MobiDB-lite"/>
    </source>
</evidence>
<comment type="caution">
    <text evidence="5">The sequence shown here is derived from an EMBL/GenBank/DDBJ whole genome shotgun (WGS) entry which is preliminary data.</text>
</comment>
<evidence type="ECO:0000256" key="1">
    <source>
        <dbReference type="ARBA" id="ARBA00012172"/>
    </source>
</evidence>